<evidence type="ECO:0000313" key="1">
    <source>
        <dbReference type="EMBL" id="MDK4326125.1"/>
    </source>
</evidence>
<name>A0AAP4F6W8_9CORY</name>
<dbReference type="Proteomes" id="UP001226160">
    <property type="component" value="Unassembled WGS sequence"/>
</dbReference>
<dbReference type="EMBL" id="JASNVP010000005">
    <property type="protein sequence ID" value="MDK4326125.1"/>
    <property type="molecule type" value="Genomic_DNA"/>
</dbReference>
<dbReference type="InterPro" id="IPR049995">
    <property type="entry name" value="Capsid_mycobact-type"/>
</dbReference>
<comment type="caution">
    <text evidence="1">The sequence shown here is derived from an EMBL/GenBank/DDBJ whole genome shotgun (WGS) entry which is preliminary data.</text>
</comment>
<protein>
    <submittedName>
        <fullName evidence="1">Uncharacterized protein</fullName>
    </submittedName>
</protein>
<reference evidence="1" key="1">
    <citation type="submission" date="2023-05" db="EMBL/GenBank/DDBJ databases">
        <title>Metabolic capabilities are highly conserved among human nasal-associated Corynebacterium species in pangenomic analyses.</title>
        <authorList>
            <person name="Tran T.H."/>
            <person name="Roberts A.Q."/>
            <person name="Escapa I.F."/>
            <person name="Gao W."/>
            <person name="Conlan S."/>
            <person name="Kong H."/>
            <person name="Segre J.A."/>
            <person name="Kelly M.S."/>
            <person name="Lemon K.P."/>
        </authorList>
    </citation>
    <scope>NUCLEOTIDE SEQUENCE</scope>
    <source>
        <strain evidence="1">KPL2654</strain>
    </source>
</reference>
<evidence type="ECO:0000313" key="2">
    <source>
        <dbReference type="Proteomes" id="UP001226160"/>
    </source>
</evidence>
<dbReference type="NCBIfam" id="NF042926">
    <property type="entry name" value="capsid_Caudo_1"/>
    <property type="match status" value="1"/>
</dbReference>
<gene>
    <name evidence="1" type="ORF">QPX54_06310</name>
</gene>
<sequence>MADFTFPLSPARVNESGTITTSMLVKEPTRLSSYVSKLTEANLVSQFLFTSTAAKGGAIMYDRLEANMALAPEKPGVIAPGAEFPAFSTSQGKPKIDRVVKTGGHYDLTREAEKRNDPIILQRGANRVANTMVKDIDNRAFAVIDDVLTNMEGALKLESDGWAAAGKVTASQKTALTGEGKLIDDLEEAKLKIEETNLGYIPDTLVLKPRDAKNLRAVFGVNNWQSVLSTLGLRLYISNTDSFADGEGLLLQRGAIGVMGVEDPISTDNEYIKSRQVTRFYTWATMAFGVTDPLSVVKLSGLAQ</sequence>
<dbReference type="AlphaFoldDB" id="A0AAP4F6W8"/>
<proteinExistence type="predicted"/>
<organism evidence="1 2">
    <name type="scientific">Corynebacterium propinquum</name>
    <dbReference type="NCBI Taxonomy" id="43769"/>
    <lineage>
        <taxon>Bacteria</taxon>
        <taxon>Bacillati</taxon>
        <taxon>Actinomycetota</taxon>
        <taxon>Actinomycetes</taxon>
        <taxon>Mycobacteriales</taxon>
        <taxon>Corynebacteriaceae</taxon>
        <taxon>Corynebacterium</taxon>
    </lineage>
</organism>
<dbReference type="RefSeq" id="WP_272722691.1">
    <property type="nucleotide sequence ID" value="NZ_CP100369.1"/>
</dbReference>
<accession>A0AAP4F6W8</accession>
<dbReference type="Pfam" id="PF25209">
    <property type="entry name" value="Phage_capsid_4"/>
    <property type="match status" value="1"/>
</dbReference>